<gene>
    <name evidence="1" type="ORF">WHI96_15700</name>
</gene>
<proteinExistence type="predicted"/>
<dbReference type="EMBL" id="JBEDNP010000008">
    <property type="protein sequence ID" value="MEQ3540271.1"/>
    <property type="molecule type" value="Genomic_DNA"/>
</dbReference>
<dbReference type="RefSeq" id="WP_345651741.1">
    <property type="nucleotide sequence ID" value="NZ_BAABLY010000080.1"/>
</dbReference>
<comment type="caution">
    <text evidence="1">The sequence shown here is derived from an EMBL/GenBank/DDBJ whole genome shotgun (WGS) entry which is preliminary data.</text>
</comment>
<reference evidence="1 2" key="1">
    <citation type="submission" date="2024-03" db="EMBL/GenBank/DDBJ databases">
        <title>Draft genome sequence of Pseudonocardia tropica JCM 19149.</title>
        <authorList>
            <person name="Butdee W."/>
            <person name="Duangmal K."/>
        </authorList>
    </citation>
    <scope>NUCLEOTIDE SEQUENCE [LARGE SCALE GENOMIC DNA]</scope>
    <source>
        <strain evidence="1 2">JCM 19149</strain>
    </source>
</reference>
<evidence type="ECO:0000313" key="1">
    <source>
        <dbReference type="EMBL" id="MEQ3540271.1"/>
    </source>
</evidence>
<keyword evidence="2" id="KW-1185">Reference proteome</keyword>
<protein>
    <submittedName>
        <fullName evidence="1">Uncharacterized protein</fullName>
    </submittedName>
</protein>
<sequence length="40" mass="3907">MKLGPAPGHRGAGPQVVEIATVEQVALRGTGPSVRAGGGQ</sequence>
<accession>A0ABV1JX72</accession>
<evidence type="ECO:0000313" key="2">
    <source>
        <dbReference type="Proteomes" id="UP001464923"/>
    </source>
</evidence>
<name>A0ABV1JX72_9PSEU</name>
<dbReference type="Proteomes" id="UP001464923">
    <property type="component" value="Unassembled WGS sequence"/>
</dbReference>
<organism evidence="1 2">
    <name type="scientific">Pseudonocardia tropica</name>
    <dbReference type="NCBI Taxonomy" id="681289"/>
    <lineage>
        <taxon>Bacteria</taxon>
        <taxon>Bacillati</taxon>
        <taxon>Actinomycetota</taxon>
        <taxon>Actinomycetes</taxon>
        <taxon>Pseudonocardiales</taxon>
        <taxon>Pseudonocardiaceae</taxon>
        <taxon>Pseudonocardia</taxon>
    </lineage>
</organism>